<dbReference type="OrthoDB" id="5457369at2"/>
<organism evidence="1 2">
    <name type="scientific">Martelella alba</name>
    <dbReference type="NCBI Taxonomy" id="2590451"/>
    <lineage>
        <taxon>Bacteria</taxon>
        <taxon>Pseudomonadati</taxon>
        <taxon>Pseudomonadota</taxon>
        <taxon>Alphaproteobacteria</taxon>
        <taxon>Hyphomicrobiales</taxon>
        <taxon>Aurantimonadaceae</taxon>
        <taxon>Martelella</taxon>
    </lineage>
</organism>
<dbReference type="AlphaFoldDB" id="A0A506U701"/>
<evidence type="ECO:0000313" key="1">
    <source>
        <dbReference type="EMBL" id="TPW28871.1"/>
    </source>
</evidence>
<accession>A0A506U701</accession>
<proteinExistence type="predicted"/>
<dbReference type="EMBL" id="VHLG01000011">
    <property type="protein sequence ID" value="TPW28871.1"/>
    <property type="molecule type" value="Genomic_DNA"/>
</dbReference>
<sequence length="120" mass="13154">MISFIPDLPDNCLGISLTGTLTSDDYEDALIPAMDGMLANGKGRFLCVIAESFEGADAGAMWDDTKYGLGHFFDFERIAIVTDHTAYGRLAHLFGFMIPAKVKIFPMEQLAAAKEWIITS</sequence>
<dbReference type="InterPro" id="IPR038396">
    <property type="entry name" value="SpoIIAA-like_sf"/>
</dbReference>
<dbReference type="SUPFAM" id="SSF52091">
    <property type="entry name" value="SpoIIaa-like"/>
    <property type="match status" value="1"/>
</dbReference>
<dbReference type="Gene3D" id="3.40.50.10600">
    <property type="entry name" value="SpoIIaa-like domains"/>
    <property type="match status" value="1"/>
</dbReference>
<dbReference type="InterPro" id="IPR021866">
    <property type="entry name" value="SpoIIAA-like"/>
</dbReference>
<protein>
    <submittedName>
        <fullName evidence="1">STAS/SEC14 domain-containing protein</fullName>
    </submittedName>
</protein>
<gene>
    <name evidence="1" type="ORF">FJU08_16220</name>
</gene>
<dbReference type="InterPro" id="IPR036513">
    <property type="entry name" value="STAS_dom_sf"/>
</dbReference>
<evidence type="ECO:0000313" key="2">
    <source>
        <dbReference type="Proteomes" id="UP000318801"/>
    </source>
</evidence>
<dbReference type="Pfam" id="PF11964">
    <property type="entry name" value="SpoIIAA-like"/>
    <property type="match status" value="1"/>
</dbReference>
<dbReference type="RefSeq" id="WP_141150069.1">
    <property type="nucleotide sequence ID" value="NZ_VHLG01000011.1"/>
</dbReference>
<dbReference type="Proteomes" id="UP000318801">
    <property type="component" value="Unassembled WGS sequence"/>
</dbReference>
<keyword evidence="2" id="KW-1185">Reference proteome</keyword>
<comment type="caution">
    <text evidence="1">The sequence shown here is derived from an EMBL/GenBank/DDBJ whole genome shotgun (WGS) entry which is preliminary data.</text>
</comment>
<name>A0A506U701_9HYPH</name>
<reference evidence="1 2" key="1">
    <citation type="submission" date="2019-06" db="EMBL/GenBank/DDBJ databases">
        <authorList>
            <person name="Li M."/>
        </authorList>
    </citation>
    <scope>NUCLEOTIDE SEQUENCE [LARGE SCALE GENOMIC DNA]</scope>
    <source>
        <strain evidence="1 2">BGMRC2036</strain>
    </source>
</reference>